<keyword evidence="3" id="KW-1185">Reference proteome</keyword>
<evidence type="ECO:0000313" key="3">
    <source>
        <dbReference type="Proteomes" id="UP001595693"/>
    </source>
</evidence>
<reference evidence="3" key="1">
    <citation type="journal article" date="2019" name="Int. J. Syst. Evol. Microbiol.">
        <title>The Global Catalogue of Microorganisms (GCM) 10K type strain sequencing project: providing services to taxonomists for standard genome sequencing and annotation.</title>
        <authorList>
            <consortium name="The Broad Institute Genomics Platform"/>
            <consortium name="The Broad Institute Genome Sequencing Center for Infectious Disease"/>
            <person name="Wu L."/>
            <person name="Ma J."/>
        </authorList>
    </citation>
    <scope>NUCLEOTIDE SEQUENCE [LARGE SCALE GENOMIC DNA]</scope>
    <source>
        <strain evidence="3">CCUG 2113</strain>
    </source>
</reference>
<gene>
    <name evidence="2" type="ORF">ACFOW3_20280</name>
</gene>
<dbReference type="SUPFAM" id="SSF159888">
    <property type="entry name" value="YdhG-like"/>
    <property type="match status" value="1"/>
</dbReference>
<dbReference type="Pfam" id="PF08818">
    <property type="entry name" value="DUF1801"/>
    <property type="match status" value="1"/>
</dbReference>
<dbReference type="Proteomes" id="UP001595693">
    <property type="component" value="Unassembled WGS sequence"/>
</dbReference>
<proteinExistence type="predicted"/>
<dbReference type="Gene3D" id="3.90.1150.200">
    <property type="match status" value="1"/>
</dbReference>
<sequence length="122" mass="13500">MTEDRVNQLLQDIQQRHPEQHSVLQGARALVLALGPDVREEVKYGGILFSAPQPFCGLFAYTRHVSLEFGDGAQLPDAFKVLEGAGKQRRHIKLHTAEDLAAKQVAHYLGLACSLSNSPKRQ</sequence>
<feature type="domain" description="YdhG-like" evidence="1">
    <location>
        <begin position="22"/>
        <end position="110"/>
    </location>
</feature>
<protein>
    <submittedName>
        <fullName evidence="2">DUF1801 domain-containing protein</fullName>
    </submittedName>
</protein>
<comment type="caution">
    <text evidence="2">The sequence shown here is derived from an EMBL/GenBank/DDBJ whole genome shotgun (WGS) entry which is preliminary data.</text>
</comment>
<evidence type="ECO:0000313" key="2">
    <source>
        <dbReference type="EMBL" id="MFC3936968.1"/>
    </source>
</evidence>
<dbReference type="EMBL" id="JBHSAJ010000060">
    <property type="protein sequence ID" value="MFC3936968.1"/>
    <property type="molecule type" value="Genomic_DNA"/>
</dbReference>
<dbReference type="InterPro" id="IPR014922">
    <property type="entry name" value="YdhG-like"/>
</dbReference>
<evidence type="ECO:0000259" key="1">
    <source>
        <dbReference type="Pfam" id="PF08818"/>
    </source>
</evidence>
<dbReference type="RefSeq" id="WP_055395651.1">
    <property type="nucleotide sequence ID" value="NZ_JAMXAX010000004.1"/>
</dbReference>
<accession>A0ABV8DF04</accession>
<name>A0ABV8DF04_9BURK</name>
<organism evidence="2 3">
    <name type="scientific">Acidovorax facilis</name>
    <dbReference type="NCBI Taxonomy" id="12917"/>
    <lineage>
        <taxon>Bacteria</taxon>
        <taxon>Pseudomonadati</taxon>
        <taxon>Pseudomonadota</taxon>
        <taxon>Betaproteobacteria</taxon>
        <taxon>Burkholderiales</taxon>
        <taxon>Comamonadaceae</taxon>
        <taxon>Acidovorax</taxon>
    </lineage>
</organism>